<evidence type="ECO:0000256" key="1">
    <source>
        <dbReference type="SAM" id="MobiDB-lite"/>
    </source>
</evidence>
<gene>
    <name evidence="2" type="ORF">CSUI_008312</name>
</gene>
<name>A0A2C6KA42_9APIC</name>
<organism evidence="2 3">
    <name type="scientific">Cystoisospora suis</name>
    <dbReference type="NCBI Taxonomy" id="483139"/>
    <lineage>
        <taxon>Eukaryota</taxon>
        <taxon>Sar</taxon>
        <taxon>Alveolata</taxon>
        <taxon>Apicomplexa</taxon>
        <taxon>Conoidasida</taxon>
        <taxon>Coccidia</taxon>
        <taxon>Eucoccidiorida</taxon>
        <taxon>Eimeriorina</taxon>
        <taxon>Sarcocystidae</taxon>
        <taxon>Cystoisospora</taxon>
    </lineage>
</organism>
<comment type="caution">
    <text evidence="2">The sequence shown here is derived from an EMBL/GenBank/DDBJ whole genome shotgun (WGS) entry which is preliminary data.</text>
</comment>
<feature type="compositionally biased region" description="Basic and acidic residues" evidence="1">
    <location>
        <begin position="144"/>
        <end position="154"/>
    </location>
</feature>
<dbReference type="AlphaFoldDB" id="A0A2C6KA42"/>
<keyword evidence="3" id="KW-1185">Reference proteome</keyword>
<dbReference type="Proteomes" id="UP000221165">
    <property type="component" value="Unassembled WGS sequence"/>
</dbReference>
<protein>
    <submittedName>
        <fullName evidence="2">Uncharacterized protein</fullName>
    </submittedName>
</protein>
<feature type="region of interest" description="Disordered" evidence="1">
    <location>
        <begin position="78"/>
        <end position="184"/>
    </location>
</feature>
<evidence type="ECO:0000313" key="2">
    <source>
        <dbReference type="EMBL" id="PHJ17870.1"/>
    </source>
</evidence>
<dbReference type="GeneID" id="94431657"/>
<dbReference type="VEuPathDB" id="ToxoDB:CSUI_008312"/>
<dbReference type="EMBL" id="MIGC01004609">
    <property type="protein sequence ID" value="PHJ17870.1"/>
    <property type="molecule type" value="Genomic_DNA"/>
</dbReference>
<accession>A0A2C6KA42</accession>
<proteinExistence type="predicted"/>
<reference evidence="2 3" key="1">
    <citation type="journal article" date="2017" name="Int. J. Parasitol.">
        <title>The genome of the protozoan parasite Cystoisospora suis and a reverse vaccinology approach to identify vaccine candidates.</title>
        <authorList>
            <person name="Palmieri N."/>
            <person name="Shrestha A."/>
            <person name="Ruttkowski B."/>
            <person name="Beck T."/>
            <person name="Vogl C."/>
            <person name="Tomley F."/>
            <person name="Blake D.P."/>
            <person name="Joachim A."/>
        </authorList>
    </citation>
    <scope>NUCLEOTIDE SEQUENCE [LARGE SCALE GENOMIC DNA]</scope>
    <source>
        <strain evidence="2 3">Wien I</strain>
    </source>
</reference>
<sequence>MREDARKKNPIHQDGSRVPMGSVVAIRLSLPEKDGSPEKFTPMYAGPWMAMEDGPKGITYKVRDAVTREERQVTRTQFKLSDIPDDATAEPTLPRLRVPDVRTTEGNTWSEADADREATRTARNRTWNMPPVPPSTDCVLLPPGERDWPKRDVKSNSAGRKARGPVAYSTGSGCYAGARHGRLK</sequence>
<evidence type="ECO:0000313" key="3">
    <source>
        <dbReference type="Proteomes" id="UP000221165"/>
    </source>
</evidence>
<dbReference type="RefSeq" id="XP_067919584.1">
    <property type="nucleotide sequence ID" value="XM_068068446.1"/>
</dbReference>
<feature type="region of interest" description="Disordered" evidence="1">
    <location>
        <begin position="1"/>
        <end position="20"/>
    </location>
</feature>